<dbReference type="EMBL" id="HBUE01113079">
    <property type="protein sequence ID" value="CAG6489616.1"/>
    <property type="molecule type" value="Transcribed_RNA"/>
</dbReference>
<accession>A0A8D8G0V5</accession>
<keyword evidence="1" id="KW-0812">Transmembrane</keyword>
<feature type="transmembrane region" description="Helical" evidence="1">
    <location>
        <begin position="30"/>
        <end position="53"/>
    </location>
</feature>
<organism evidence="2">
    <name type="scientific">Culex pipiens</name>
    <name type="common">House mosquito</name>
    <dbReference type="NCBI Taxonomy" id="7175"/>
    <lineage>
        <taxon>Eukaryota</taxon>
        <taxon>Metazoa</taxon>
        <taxon>Ecdysozoa</taxon>
        <taxon>Arthropoda</taxon>
        <taxon>Hexapoda</taxon>
        <taxon>Insecta</taxon>
        <taxon>Pterygota</taxon>
        <taxon>Neoptera</taxon>
        <taxon>Endopterygota</taxon>
        <taxon>Diptera</taxon>
        <taxon>Nematocera</taxon>
        <taxon>Culicoidea</taxon>
        <taxon>Culicidae</taxon>
        <taxon>Culicinae</taxon>
        <taxon>Culicini</taxon>
        <taxon>Culex</taxon>
        <taxon>Culex</taxon>
    </lineage>
</organism>
<reference evidence="2" key="1">
    <citation type="submission" date="2021-05" db="EMBL/GenBank/DDBJ databases">
        <authorList>
            <person name="Alioto T."/>
            <person name="Alioto T."/>
            <person name="Gomez Garrido J."/>
        </authorList>
    </citation>
    <scope>NUCLEOTIDE SEQUENCE</scope>
</reference>
<feature type="transmembrane region" description="Helical" evidence="1">
    <location>
        <begin position="65"/>
        <end position="87"/>
    </location>
</feature>
<dbReference type="AlphaFoldDB" id="A0A8D8G0V5"/>
<dbReference type="EMBL" id="HBUE01113078">
    <property type="protein sequence ID" value="CAG6489614.1"/>
    <property type="molecule type" value="Transcribed_RNA"/>
</dbReference>
<sequence>MCVVCRLSLLLKTKSSRILAHPHQFSRLLLLLLFNSLSLCFFVKLFFSKFLIFKSIFLRLCIEKYFLNLFLMRVCVCLFVSECVLVVSSGVLRLFCFDLLIEIDFTLPFLCCESE</sequence>
<evidence type="ECO:0000313" key="2">
    <source>
        <dbReference type="EMBL" id="CAG6489614.1"/>
    </source>
</evidence>
<keyword evidence="1" id="KW-0472">Membrane</keyword>
<name>A0A8D8G0V5_CULPI</name>
<evidence type="ECO:0000256" key="1">
    <source>
        <dbReference type="SAM" id="Phobius"/>
    </source>
</evidence>
<keyword evidence="1" id="KW-1133">Transmembrane helix</keyword>
<protein>
    <submittedName>
        <fullName evidence="2">(northern house mosquito) hypothetical protein</fullName>
    </submittedName>
</protein>
<proteinExistence type="predicted"/>